<dbReference type="GO" id="GO:0080090">
    <property type="term" value="P:regulation of primary metabolic process"/>
    <property type="evidence" value="ECO:0007669"/>
    <property type="project" value="UniProtKB-ARBA"/>
</dbReference>
<evidence type="ECO:0000256" key="3">
    <source>
        <dbReference type="ARBA" id="ARBA00022679"/>
    </source>
</evidence>
<evidence type="ECO:0000256" key="2">
    <source>
        <dbReference type="ARBA" id="ARBA00022527"/>
    </source>
</evidence>
<keyword evidence="3" id="KW-0808">Transferase</keyword>
<dbReference type="InterPro" id="IPR050108">
    <property type="entry name" value="CDK"/>
</dbReference>
<evidence type="ECO:0000256" key="5">
    <source>
        <dbReference type="ARBA" id="ARBA00022777"/>
    </source>
</evidence>
<keyword evidence="6" id="KW-0067">ATP-binding</keyword>
<comment type="similarity">
    <text evidence="1">Belongs to the protein kinase superfamily. CMGC Ser/Thr protein kinase family. CDC2/CDKX subfamily.</text>
</comment>
<feature type="domain" description="Protein kinase" evidence="8">
    <location>
        <begin position="335"/>
        <end position="666"/>
    </location>
</feature>
<dbReference type="Gene3D" id="1.10.510.10">
    <property type="entry name" value="Transferase(Phosphotransferase) domain 1"/>
    <property type="match status" value="1"/>
</dbReference>
<dbReference type="PROSITE" id="PS50011">
    <property type="entry name" value="PROTEIN_KINASE_DOM"/>
    <property type="match status" value="1"/>
</dbReference>
<dbReference type="GO" id="GO:0010556">
    <property type="term" value="P:regulation of macromolecule biosynthetic process"/>
    <property type="evidence" value="ECO:0007669"/>
    <property type="project" value="UniProtKB-ARBA"/>
</dbReference>
<feature type="region of interest" description="Disordered" evidence="7">
    <location>
        <begin position="569"/>
        <end position="637"/>
    </location>
</feature>
<dbReference type="Pfam" id="PF00069">
    <property type="entry name" value="Pkinase"/>
    <property type="match status" value="1"/>
</dbReference>
<dbReference type="InterPro" id="IPR045267">
    <property type="entry name" value="CDK11/PITSLRE_STKc"/>
</dbReference>
<dbReference type="EMBL" id="HBEN01009479">
    <property type="protein sequence ID" value="CAD8443324.1"/>
    <property type="molecule type" value="Transcribed_RNA"/>
</dbReference>
<feature type="compositionally biased region" description="Acidic residues" evidence="7">
    <location>
        <begin position="245"/>
        <end position="256"/>
    </location>
</feature>
<dbReference type="PANTHER" id="PTHR24056:SF107">
    <property type="entry name" value="CYCLIN-DEPENDENT KINASE 11A-RELATED"/>
    <property type="match status" value="1"/>
</dbReference>
<dbReference type="FunFam" id="1.10.510.10:FF:000624">
    <property type="entry name" value="Mitogen-activated protein kinase"/>
    <property type="match status" value="1"/>
</dbReference>
<feature type="compositionally biased region" description="Basic and acidic residues" evidence="7">
    <location>
        <begin position="257"/>
        <end position="269"/>
    </location>
</feature>
<keyword evidence="2" id="KW-0723">Serine/threonine-protein kinase</keyword>
<dbReference type="SUPFAM" id="SSF56112">
    <property type="entry name" value="Protein kinase-like (PK-like)"/>
    <property type="match status" value="1"/>
</dbReference>
<dbReference type="AlphaFoldDB" id="A0A7S0GSS6"/>
<evidence type="ECO:0000256" key="1">
    <source>
        <dbReference type="ARBA" id="ARBA00006485"/>
    </source>
</evidence>
<feature type="region of interest" description="Disordered" evidence="7">
    <location>
        <begin position="196"/>
        <end position="322"/>
    </location>
</feature>
<evidence type="ECO:0000256" key="6">
    <source>
        <dbReference type="ARBA" id="ARBA00022840"/>
    </source>
</evidence>
<dbReference type="InterPro" id="IPR000719">
    <property type="entry name" value="Prot_kinase_dom"/>
</dbReference>
<reference evidence="9" key="1">
    <citation type="submission" date="2021-01" db="EMBL/GenBank/DDBJ databases">
        <authorList>
            <person name="Corre E."/>
            <person name="Pelletier E."/>
            <person name="Niang G."/>
            <person name="Scheremetjew M."/>
            <person name="Finn R."/>
            <person name="Kale V."/>
            <person name="Holt S."/>
            <person name="Cochrane G."/>
            <person name="Meng A."/>
            <person name="Brown T."/>
            <person name="Cohen L."/>
        </authorList>
    </citation>
    <scope>NUCLEOTIDE SEQUENCE</scope>
    <source>
        <strain evidence="9">CCAC1681</strain>
    </source>
</reference>
<evidence type="ECO:0000256" key="4">
    <source>
        <dbReference type="ARBA" id="ARBA00022741"/>
    </source>
</evidence>
<proteinExistence type="inferred from homology"/>
<keyword evidence="5" id="KW-0418">Kinase</keyword>
<feature type="compositionally biased region" description="Basic and acidic residues" evidence="7">
    <location>
        <begin position="620"/>
        <end position="630"/>
    </location>
</feature>
<feature type="compositionally biased region" description="Gly residues" evidence="7">
    <location>
        <begin position="52"/>
        <end position="67"/>
    </location>
</feature>
<feature type="compositionally biased region" description="Basic and acidic residues" evidence="7">
    <location>
        <begin position="216"/>
        <end position="244"/>
    </location>
</feature>
<dbReference type="GO" id="GO:0005524">
    <property type="term" value="F:ATP binding"/>
    <property type="evidence" value="ECO:0007669"/>
    <property type="project" value="UniProtKB-KW"/>
</dbReference>
<feature type="compositionally biased region" description="Basic and acidic residues" evidence="7">
    <location>
        <begin position="87"/>
        <end position="113"/>
    </location>
</feature>
<sequence>MAGGKKRDLASLLGTGGGKKKTASSGSGGSILERARAAAETAKRAKTDATNGDGGEGAAVPSAGGGRAADARNAAGPASTSAPPGGQRREKSSRWDADAPRDDDALAKSRWANETDDVSPEASDSASARERAAAEDARRDQSRGARESYMDKMVREAAEFKMRQVEARADADAPGVGSPISRSTASVNVAAIMAMRTPSSDGDATPRNLETGLEVPRIRDSGERTNARAVPDRGDGDATVRGLDDLDDLEDEPRDDDDQKKTNERRTDASDDDDDPFTQRPARSPSPERAAIPSDEDDGSSDDEKKNAAFEEDEDAPHAPRVFDSTLTCRSVFDFEQLNKIDEGTYGVVFRARDKQTGKIYALKKVKMEKEREGFPMTALREANILLSMHHPNVVDVSEMVVGNSLDSVFMVMEFCEHDLKGLMETRRVPFSVPEVKCLMAQLFAGVAYMHENWTLHRDLKTSNVLVNNKGQLKICDFGLARHYGEPLGTYTPTVVTLWYRAPELLLGAPKYGPAIDVWSLGCIMAELLASEPLFTGKTEIDQLGKMFATLGVPTDTVWPGFKELPGTRRVNLPTQPYNHLRRRFPGQTRTGGSSSRGSGVDSFGEPNGNGNGKALGPDGTERSEDDTRHTPAPLSDVGFDLLNRLLAYDPTKRLTAEEASTHAFFAEFPPAKKQRLMPTYPSRAGGDVSGGRR</sequence>
<feature type="region of interest" description="Disordered" evidence="7">
    <location>
        <begin position="672"/>
        <end position="694"/>
    </location>
</feature>
<gene>
    <name evidence="9" type="ORF">MSP1401_LOCUS7856</name>
</gene>
<evidence type="ECO:0000259" key="8">
    <source>
        <dbReference type="PROSITE" id="PS50011"/>
    </source>
</evidence>
<feature type="region of interest" description="Disordered" evidence="7">
    <location>
        <begin position="1"/>
        <end position="150"/>
    </location>
</feature>
<keyword evidence="4" id="KW-0547">Nucleotide-binding</keyword>
<name>A0A7S0GSS6_MICPS</name>
<dbReference type="PANTHER" id="PTHR24056">
    <property type="entry name" value="CELL DIVISION PROTEIN KINASE"/>
    <property type="match status" value="1"/>
</dbReference>
<dbReference type="GO" id="GO:0007346">
    <property type="term" value="P:regulation of mitotic cell cycle"/>
    <property type="evidence" value="ECO:0007669"/>
    <property type="project" value="TreeGrafter"/>
</dbReference>
<dbReference type="SMART" id="SM00220">
    <property type="entry name" value="S_TKc"/>
    <property type="match status" value="1"/>
</dbReference>
<dbReference type="InterPro" id="IPR011009">
    <property type="entry name" value="Kinase-like_dom_sf"/>
</dbReference>
<organism evidence="9">
    <name type="scientific">Micromonas pusilla</name>
    <name type="common">Picoplanktonic green alga</name>
    <name type="synonym">Chromulina pusilla</name>
    <dbReference type="NCBI Taxonomy" id="38833"/>
    <lineage>
        <taxon>Eukaryota</taxon>
        <taxon>Viridiplantae</taxon>
        <taxon>Chlorophyta</taxon>
        <taxon>Mamiellophyceae</taxon>
        <taxon>Mamiellales</taxon>
        <taxon>Mamiellaceae</taxon>
        <taxon>Micromonas</taxon>
    </lineage>
</organism>
<dbReference type="FunFam" id="3.30.200.20:FF:000172">
    <property type="entry name" value="cyclin-dependent kinase G-2 isoform X1"/>
    <property type="match status" value="1"/>
</dbReference>
<evidence type="ECO:0000313" key="9">
    <source>
        <dbReference type="EMBL" id="CAD8443324.1"/>
    </source>
</evidence>
<evidence type="ECO:0000256" key="7">
    <source>
        <dbReference type="SAM" id="MobiDB-lite"/>
    </source>
</evidence>
<dbReference type="Gene3D" id="3.30.200.20">
    <property type="entry name" value="Phosphorylase Kinase, domain 1"/>
    <property type="match status" value="1"/>
</dbReference>
<protein>
    <recommendedName>
        <fullName evidence="8">Protein kinase domain-containing protein</fullName>
    </recommendedName>
</protein>
<feature type="compositionally biased region" description="Basic and acidic residues" evidence="7">
    <location>
        <begin position="33"/>
        <end position="47"/>
    </location>
</feature>
<dbReference type="CDD" id="cd07843">
    <property type="entry name" value="STKc_CDC2L1"/>
    <property type="match status" value="1"/>
</dbReference>
<feature type="compositionally biased region" description="Basic and acidic residues" evidence="7">
    <location>
        <begin position="127"/>
        <end position="150"/>
    </location>
</feature>
<dbReference type="GO" id="GO:0004674">
    <property type="term" value="F:protein serine/threonine kinase activity"/>
    <property type="evidence" value="ECO:0007669"/>
    <property type="project" value="UniProtKB-KW"/>
</dbReference>
<accession>A0A7S0GSS6</accession>
<feature type="compositionally biased region" description="Low complexity" evidence="7">
    <location>
        <begin position="71"/>
        <end position="86"/>
    </location>
</feature>
<feature type="compositionally biased region" description="Low complexity" evidence="7">
    <location>
        <begin position="589"/>
        <end position="600"/>
    </location>
</feature>
<dbReference type="GO" id="GO:0005634">
    <property type="term" value="C:nucleus"/>
    <property type="evidence" value="ECO:0007669"/>
    <property type="project" value="TreeGrafter"/>
</dbReference>